<evidence type="ECO:0000256" key="8">
    <source>
        <dbReference type="ARBA" id="ARBA00049427"/>
    </source>
</evidence>
<comment type="caution">
    <text evidence="9">Lacks conserved residue(s) required for the propagation of feature annotation.</text>
</comment>
<evidence type="ECO:0000256" key="7">
    <source>
        <dbReference type="ARBA" id="ARBA00047186"/>
    </source>
</evidence>
<dbReference type="GeneID" id="20211065"/>
<dbReference type="PANTHER" id="PTHR14624:SF0">
    <property type="entry name" value="POLYPRENOL REDUCTASE"/>
    <property type="match status" value="1"/>
</dbReference>
<gene>
    <name evidence="12" type="primary">20211065</name>
    <name evidence="11" type="ORF">HELRODRAFT_188909</name>
</gene>
<dbReference type="EMBL" id="AMQM01001052">
    <property type="status" value="NOT_ANNOTATED_CDS"/>
    <property type="molecule type" value="Genomic_DNA"/>
</dbReference>
<proteinExistence type="inferred from homology"/>
<dbReference type="EC" id="1.3.1.94" evidence="2 9"/>
<organism evidence="12 13">
    <name type="scientific">Helobdella robusta</name>
    <name type="common">Californian leech</name>
    <dbReference type="NCBI Taxonomy" id="6412"/>
    <lineage>
        <taxon>Eukaryota</taxon>
        <taxon>Metazoa</taxon>
        <taxon>Spiralia</taxon>
        <taxon>Lophotrochozoa</taxon>
        <taxon>Annelida</taxon>
        <taxon>Clitellata</taxon>
        <taxon>Hirudinea</taxon>
        <taxon>Rhynchobdellida</taxon>
        <taxon>Glossiphoniidae</taxon>
        <taxon>Helobdella</taxon>
    </lineage>
</organism>
<accession>T1FQG8</accession>
<dbReference type="STRING" id="6412.T1FQG8"/>
<dbReference type="EMBL" id="KB097143">
    <property type="protein sequence ID" value="ESN98781.1"/>
    <property type="molecule type" value="Genomic_DNA"/>
</dbReference>
<dbReference type="eggNOG" id="KOG1640">
    <property type="taxonomic scope" value="Eukaryota"/>
</dbReference>
<comment type="subcellular location">
    <subcellularLocation>
        <location evidence="1">Endomembrane system</location>
        <topology evidence="1">Multi-pass membrane protein</topology>
    </subcellularLocation>
    <subcellularLocation>
        <location evidence="9">Endoplasmic reticulum membrane</location>
    </subcellularLocation>
</comment>
<dbReference type="CTD" id="20211065"/>
<dbReference type="GO" id="GO:0006488">
    <property type="term" value="P:dolichol-linked oligosaccharide biosynthetic process"/>
    <property type="evidence" value="ECO:0007669"/>
    <property type="project" value="UniProtKB-UniRule"/>
</dbReference>
<dbReference type="Proteomes" id="UP000015101">
    <property type="component" value="Unassembled WGS sequence"/>
</dbReference>
<dbReference type="InterPro" id="IPR001104">
    <property type="entry name" value="3-oxo-5_a-steroid_4-DH_C"/>
</dbReference>
<comment type="function">
    <text evidence="9">Plays a key role in early steps of protein N-linked glycosylation by being involved in the conversion of polyprenol into dolichol. Acts as a polyprenal reductase that mediates the reduction of polyprenal into dolichal in a NADP-dependent mechanism. Dolichols are required for the synthesis of dolichol-linked monosaccharides and the oligosaccharide precursor used for N-glycosylation.</text>
</comment>
<dbReference type="OrthoDB" id="5788137at2759"/>
<evidence type="ECO:0000256" key="5">
    <source>
        <dbReference type="ARBA" id="ARBA00023136"/>
    </source>
</evidence>
<dbReference type="EnsemblMetazoa" id="HelroT188909">
    <property type="protein sequence ID" value="HelroP188909"/>
    <property type="gene ID" value="HelroG188909"/>
</dbReference>
<sequence>MCHLICRYHQCVFISVHSWKQVVGPVWIAVIYVNQVAYAVSLVAEGSKMDETSECFSLSKLNVRHLVAIILFALATNVQYKTFAYLASLRRNKAGHVVTTNYKPPNAGMFQQLNLSSPHYFAEIVIYFAVLVAMGTNCLTWMTVTYCVACHMTYLAYVTHQYYLDTFSNVYPKHRNIIIPFLF</sequence>
<evidence type="ECO:0000313" key="12">
    <source>
        <dbReference type="EnsemblMetazoa" id="HelroP188909"/>
    </source>
</evidence>
<dbReference type="UniPathway" id="UPA00378"/>
<dbReference type="PANTHER" id="PTHR14624">
    <property type="entry name" value="DFG10 PROTEIN"/>
    <property type="match status" value="1"/>
</dbReference>
<feature type="transmembrane region" description="Helical" evidence="9">
    <location>
        <begin position="124"/>
        <end position="149"/>
    </location>
</feature>
<keyword evidence="3 9" id="KW-0812">Transmembrane</keyword>
<feature type="transmembrane region" description="Helical" evidence="9">
    <location>
        <begin position="26"/>
        <end position="44"/>
    </location>
</feature>
<keyword evidence="13" id="KW-1185">Reference proteome</keyword>
<evidence type="ECO:0000259" key="10">
    <source>
        <dbReference type="Pfam" id="PF02544"/>
    </source>
</evidence>
<name>T1FQG8_HELRO</name>
<keyword evidence="9" id="KW-0521">NADP</keyword>
<reference evidence="12" key="3">
    <citation type="submission" date="2015-06" db="UniProtKB">
        <authorList>
            <consortium name="EnsemblMetazoa"/>
        </authorList>
    </citation>
    <scope>IDENTIFICATION</scope>
</reference>
<dbReference type="InterPro" id="IPR039698">
    <property type="entry name" value="Dfg10/SRD5A3"/>
</dbReference>
<keyword evidence="4 9" id="KW-1133">Transmembrane helix</keyword>
<feature type="domain" description="3-oxo-5-alpha-steroid 4-dehydrogenase C-terminal" evidence="10">
    <location>
        <begin position="63"/>
        <end position="183"/>
    </location>
</feature>
<protein>
    <recommendedName>
        <fullName evidence="7 9">Polyprenal reductase</fullName>
        <ecNumber evidence="2 9">1.3.1.94</ecNumber>
    </recommendedName>
</protein>
<dbReference type="GO" id="GO:0102389">
    <property type="term" value="F:polyprenol reductase activity"/>
    <property type="evidence" value="ECO:0000318"/>
    <property type="project" value="GO_Central"/>
</dbReference>
<evidence type="ECO:0000313" key="13">
    <source>
        <dbReference type="Proteomes" id="UP000015101"/>
    </source>
</evidence>
<evidence type="ECO:0000256" key="2">
    <source>
        <dbReference type="ARBA" id="ARBA00012522"/>
    </source>
</evidence>
<dbReference type="GO" id="GO:0160198">
    <property type="term" value="F:polyprenal reductase activity"/>
    <property type="evidence" value="ECO:0007669"/>
    <property type="project" value="UniProtKB-EC"/>
</dbReference>
<evidence type="ECO:0000313" key="11">
    <source>
        <dbReference type="EMBL" id="ESN98781.1"/>
    </source>
</evidence>
<reference evidence="13" key="1">
    <citation type="submission" date="2012-12" db="EMBL/GenBank/DDBJ databases">
        <authorList>
            <person name="Hellsten U."/>
            <person name="Grimwood J."/>
            <person name="Chapman J.A."/>
            <person name="Shapiro H."/>
            <person name="Aerts A."/>
            <person name="Otillar R.P."/>
            <person name="Terry A.Y."/>
            <person name="Boore J.L."/>
            <person name="Simakov O."/>
            <person name="Marletaz F."/>
            <person name="Cho S.-J."/>
            <person name="Edsinger-Gonzales E."/>
            <person name="Havlak P."/>
            <person name="Kuo D.-H."/>
            <person name="Larsson T."/>
            <person name="Lv J."/>
            <person name="Arendt D."/>
            <person name="Savage R."/>
            <person name="Osoegawa K."/>
            <person name="de Jong P."/>
            <person name="Lindberg D.R."/>
            <person name="Seaver E.C."/>
            <person name="Weisblat D.A."/>
            <person name="Putnam N.H."/>
            <person name="Grigoriev I.V."/>
            <person name="Rokhsar D.S."/>
        </authorList>
    </citation>
    <scope>NUCLEOTIDE SEQUENCE</scope>
</reference>
<reference evidence="11 13" key="2">
    <citation type="journal article" date="2013" name="Nature">
        <title>Insights into bilaterian evolution from three spiralian genomes.</title>
        <authorList>
            <person name="Simakov O."/>
            <person name="Marletaz F."/>
            <person name="Cho S.J."/>
            <person name="Edsinger-Gonzales E."/>
            <person name="Havlak P."/>
            <person name="Hellsten U."/>
            <person name="Kuo D.H."/>
            <person name="Larsson T."/>
            <person name="Lv J."/>
            <person name="Arendt D."/>
            <person name="Savage R."/>
            <person name="Osoegawa K."/>
            <person name="de Jong P."/>
            <person name="Grimwood J."/>
            <person name="Chapman J.A."/>
            <person name="Shapiro H."/>
            <person name="Aerts A."/>
            <person name="Otillar R.P."/>
            <person name="Terry A.Y."/>
            <person name="Boore J.L."/>
            <person name="Grigoriev I.V."/>
            <person name="Lindberg D.R."/>
            <person name="Seaver E.C."/>
            <person name="Weisblat D.A."/>
            <person name="Putnam N.H."/>
            <person name="Rokhsar D.S."/>
        </authorList>
    </citation>
    <scope>NUCLEOTIDE SEQUENCE</scope>
</reference>
<keyword evidence="9" id="KW-0256">Endoplasmic reticulum</keyword>
<dbReference type="GO" id="GO:0005783">
    <property type="term" value="C:endoplasmic reticulum"/>
    <property type="evidence" value="ECO:0000318"/>
    <property type="project" value="GO_Central"/>
</dbReference>
<dbReference type="AlphaFoldDB" id="T1FQG8"/>
<comment type="catalytic activity">
    <reaction evidence="8 9">
        <text>a di-trans,poly-cis-dolichal + NADP(+) = a di-trans,poly-cis-polyprenal + NADPH + H(+)</text>
        <dbReference type="Rhea" id="RHEA:80727"/>
        <dbReference type="Rhea" id="RHEA-COMP:19536"/>
        <dbReference type="Rhea" id="RHEA-COMP:19537"/>
        <dbReference type="ChEBI" id="CHEBI:15378"/>
        <dbReference type="ChEBI" id="CHEBI:57783"/>
        <dbReference type="ChEBI" id="CHEBI:58349"/>
        <dbReference type="ChEBI" id="CHEBI:231623"/>
        <dbReference type="ChEBI" id="CHEBI:231637"/>
        <dbReference type="EC" id="1.3.1.94"/>
    </reaction>
    <physiologicalReaction direction="right-to-left" evidence="8 9">
        <dbReference type="Rhea" id="RHEA:80729"/>
    </physiologicalReaction>
</comment>
<dbReference type="GO" id="GO:0016095">
    <property type="term" value="P:polyprenol catabolic process"/>
    <property type="evidence" value="ECO:0007669"/>
    <property type="project" value="UniProtKB-UniRule"/>
</dbReference>
<dbReference type="HOGENOM" id="CLU_044409_3_0_1"/>
<dbReference type="InParanoid" id="T1FQG8"/>
<feature type="transmembrane region" description="Helical" evidence="9">
    <location>
        <begin position="65"/>
        <end position="87"/>
    </location>
</feature>
<dbReference type="OMA" id="FQXYVIG"/>
<evidence type="ECO:0000256" key="9">
    <source>
        <dbReference type="RuleBase" id="RU367081"/>
    </source>
</evidence>
<comment type="similarity">
    <text evidence="6 9">Belongs to the steroid 5-alpha reductase family. Polyprenal reductase subfamily.</text>
</comment>
<comment type="pathway">
    <text evidence="9">Protein modification; protein glycosylation.</text>
</comment>
<keyword evidence="9" id="KW-0560">Oxidoreductase</keyword>
<evidence type="ECO:0000256" key="1">
    <source>
        <dbReference type="ARBA" id="ARBA00004127"/>
    </source>
</evidence>
<dbReference type="GO" id="GO:0005789">
    <property type="term" value="C:endoplasmic reticulum membrane"/>
    <property type="evidence" value="ECO:0007669"/>
    <property type="project" value="UniProtKB-SubCell"/>
</dbReference>
<evidence type="ECO:0000256" key="6">
    <source>
        <dbReference type="ARBA" id="ARBA00046320"/>
    </source>
</evidence>
<evidence type="ECO:0000256" key="4">
    <source>
        <dbReference type="ARBA" id="ARBA00022989"/>
    </source>
</evidence>
<dbReference type="Pfam" id="PF02544">
    <property type="entry name" value="Steroid_dh"/>
    <property type="match status" value="1"/>
</dbReference>
<keyword evidence="5 9" id="KW-0472">Membrane</keyword>
<dbReference type="RefSeq" id="XP_009022750.1">
    <property type="nucleotide sequence ID" value="XM_009024502.1"/>
</dbReference>
<evidence type="ECO:0000256" key="3">
    <source>
        <dbReference type="ARBA" id="ARBA00022692"/>
    </source>
</evidence>
<dbReference type="KEGG" id="hro:HELRODRAFT_188909"/>